<name>A0AAD4VFN3_PRUDU</name>
<reference evidence="2 3" key="1">
    <citation type="journal article" date="2022" name="G3 (Bethesda)">
        <title>Whole-genome sequence and methylome profiling of the almond [Prunus dulcis (Mill.) D.A. Webb] cultivar 'Nonpareil'.</title>
        <authorList>
            <person name="D'Amico-Willman K.M."/>
            <person name="Ouma W.Z."/>
            <person name="Meulia T."/>
            <person name="Sideli G.M."/>
            <person name="Gradziel T.M."/>
            <person name="Fresnedo-Ramirez J."/>
        </authorList>
    </citation>
    <scope>NUCLEOTIDE SEQUENCE [LARGE SCALE GENOMIC DNA]</scope>
    <source>
        <strain evidence="2">Clone GOH B32 T37-40</strain>
    </source>
</reference>
<dbReference type="InterPro" id="IPR002156">
    <property type="entry name" value="RNaseH_domain"/>
</dbReference>
<dbReference type="PANTHER" id="PTHR48475">
    <property type="entry name" value="RIBONUCLEASE H"/>
    <property type="match status" value="1"/>
</dbReference>
<dbReference type="GO" id="GO:0003676">
    <property type="term" value="F:nucleic acid binding"/>
    <property type="evidence" value="ECO:0007669"/>
    <property type="project" value="InterPro"/>
</dbReference>
<dbReference type="Proteomes" id="UP001054821">
    <property type="component" value="Chromosome 6"/>
</dbReference>
<dbReference type="Gene3D" id="3.10.10.10">
    <property type="entry name" value="HIV Type 1 Reverse Transcriptase, subunit A, domain 1"/>
    <property type="match status" value="1"/>
</dbReference>
<evidence type="ECO:0000259" key="1">
    <source>
        <dbReference type="Pfam" id="PF13456"/>
    </source>
</evidence>
<dbReference type="SUPFAM" id="SSF56672">
    <property type="entry name" value="DNA/RNA polymerases"/>
    <property type="match status" value="1"/>
</dbReference>
<protein>
    <recommendedName>
        <fullName evidence="1">RNase H type-1 domain-containing protein</fullName>
    </recommendedName>
</protein>
<gene>
    <name evidence="2" type="ORF">L3X38_032693</name>
</gene>
<sequence length="332" mass="37425">MSDISHNFISHKLSISPTYKPVRQKFQSYDVERYEAMRANIDKLQTIGFIREATYPLSIAPNLQLVDATAGHDLLSFMDAYSRYNQIFMHPADSEHATFIADRGLYCCNVMSFGLKNTGATYHRLVNRIFAKHIGSTIEQECGAIFVLTMPKRVKIEYALRFSFKTSNNEGECEAHLAGLRLAKSMSAKRISIHNDSKLIVNQIIADFAAKDDSMSAYLSATHDLLDNAKGAWPEKLPEALWVIRTSFQTSTGETPFSLTFGSEAVVPVEIGEPSYKTESSIPEAIEAALALNLDLIEERRVQANLQNEAYKQRVSRYYDSRVRLRSFKIGD</sequence>
<dbReference type="PANTHER" id="PTHR48475:SF2">
    <property type="entry name" value="RIBONUCLEASE H"/>
    <property type="match status" value="1"/>
</dbReference>
<proteinExistence type="predicted"/>
<keyword evidence="3" id="KW-1185">Reference proteome</keyword>
<dbReference type="AlphaFoldDB" id="A0AAD4VFN3"/>
<accession>A0AAD4VFN3</accession>
<dbReference type="EMBL" id="JAJFAZ020000006">
    <property type="protein sequence ID" value="KAI5323621.1"/>
    <property type="molecule type" value="Genomic_DNA"/>
</dbReference>
<dbReference type="Gene3D" id="3.30.420.10">
    <property type="entry name" value="Ribonuclease H-like superfamily/Ribonuclease H"/>
    <property type="match status" value="1"/>
</dbReference>
<dbReference type="InterPro" id="IPR043502">
    <property type="entry name" value="DNA/RNA_pol_sf"/>
</dbReference>
<organism evidence="2 3">
    <name type="scientific">Prunus dulcis</name>
    <name type="common">Almond</name>
    <name type="synonym">Amygdalus dulcis</name>
    <dbReference type="NCBI Taxonomy" id="3755"/>
    <lineage>
        <taxon>Eukaryota</taxon>
        <taxon>Viridiplantae</taxon>
        <taxon>Streptophyta</taxon>
        <taxon>Embryophyta</taxon>
        <taxon>Tracheophyta</taxon>
        <taxon>Spermatophyta</taxon>
        <taxon>Magnoliopsida</taxon>
        <taxon>eudicotyledons</taxon>
        <taxon>Gunneridae</taxon>
        <taxon>Pentapetalae</taxon>
        <taxon>rosids</taxon>
        <taxon>fabids</taxon>
        <taxon>Rosales</taxon>
        <taxon>Rosaceae</taxon>
        <taxon>Amygdaloideae</taxon>
        <taxon>Amygdaleae</taxon>
        <taxon>Prunus</taxon>
    </lineage>
</organism>
<comment type="caution">
    <text evidence="2">The sequence shown here is derived from an EMBL/GenBank/DDBJ whole genome shotgun (WGS) entry which is preliminary data.</text>
</comment>
<feature type="domain" description="RNase H type-1" evidence="1">
    <location>
        <begin position="154"/>
        <end position="227"/>
    </location>
</feature>
<dbReference type="InterPro" id="IPR036397">
    <property type="entry name" value="RNaseH_sf"/>
</dbReference>
<dbReference type="Pfam" id="PF13456">
    <property type="entry name" value="RVT_3"/>
    <property type="match status" value="1"/>
</dbReference>
<dbReference type="GO" id="GO:0004523">
    <property type="term" value="F:RNA-DNA hybrid ribonuclease activity"/>
    <property type="evidence" value="ECO:0007669"/>
    <property type="project" value="InterPro"/>
</dbReference>
<evidence type="ECO:0000313" key="3">
    <source>
        <dbReference type="Proteomes" id="UP001054821"/>
    </source>
</evidence>
<evidence type="ECO:0000313" key="2">
    <source>
        <dbReference type="EMBL" id="KAI5323621.1"/>
    </source>
</evidence>